<evidence type="ECO:0000313" key="2">
    <source>
        <dbReference type="Proteomes" id="UP000539313"/>
    </source>
</evidence>
<dbReference type="InterPro" id="IPR026337">
    <property type="entry name" value="AKG_HExxH"/>
</dbReference>
<keyword evidence="2" id="KW-1185">Reference proteome</keyword>
<dbReference type="NCBIfam" id="TIGR04267">
    <property type="entry name" value="mod_HExxH"/>
    <property type="match status" value="1"/>
</dbReference>
<comment type="caution">
    <text evidence="1">The sequence shown here is derived from an EMBL/GenBank/DDBJ whole genome shotgun (WGS) entry which is preliminary data.</text>
</comment>
<evidence type="ECO:0000313" key="1">
    <source>
        <dbReference type="EMBL" id="MBA9004376.1"/>
    </source>
</evidence>
<organism evidence="1 2">
    <name type="scientific">Thermomonospora cellulosilytica</name>
    <dbReference type="NCBI Taxonomy" id="1411118"/>
    <lineage>
        <taxon>Bacteria</taxon>
        <taxon>Bacillati</taxon>
        <taxon>Actinomycetota</taxon>
        <taxon>Actinomycetes</taxon>
        <taxon>Streptosporangiales</taxon>
        <taxon>Thermomonosporaceae</taxon>
        <taxon>Thermomonospora</taxon>
    </lineage>
</organism>
<accession>A0A7W3MYU5</accession>
<dbReference type="AlphaFoldDB" id="A0A7W3MYU5"/>
<reference evidence="1 2" key="1">
    <citation type="submission" date="2020-08" db="EMBL/GenBank/DDBJ databases">
        <title>Sequencing the genomes of 1000 actinobacteria strains.</title>
        <authorList>
            <person name="Klenk H.-P."/>
        </authorList>
    </citation>
    <scope>NUCLEOTIDE SEQUENCE [LARGE SCALE GENOMIC DNA]</scope>
    <source>
        <strain evidence="1 2">DSM 45823</strain>
    </source>
</reference>
<gene>
    <name evidence="1" type="ORF">HNR21_003258</name>
</gene>
<dbReference type="EMBL" id="JACJII010000001">
    <property type="protein sequence ID" value="MBA9004376.1"/>
    <property type="molecule type" value="Genomic_DNA"/>
</dbReference>
<protein>
    <submittedName>
        <fullName evidence="1">HEXXH motif-containing protein</fullName>
    </submittedName>
</protein>
<dbReference type="Proteomes" id="UP000539313">
    <property type="component" value="Unassembled WGS sequence"/>
</dbReference>
<sequence>MTGRLHVPVRDFETLAAGRGDAAAVEMLWNAQLGRQTLGLLALVRSEPALTAAFDLLARAQEAAPAEAAAVLTYPHVTAWSAACLRELAGGGRPFAAGHLRNVAVAAALRAGLEFTAEAAVHDGAVCLPTLGRAQVAPAGAEGTAVVRCGPSGAEISTGRRTVAIPPDPHADAPGWAGLRILRCVHDGRVLRVHLDDLDPFRDGHRLGAAPRLTAEQAAEWRRVLADAWSILAGHHPERADAIATGLTALVPLTPRSGKALGATAAEALGAVALTPPEDPLLLAESLVHEFQHVKLSALLEVVPLTTAGPRECFYSPWRSDPRPFEGLLQGAYASLGITDFWGVQREVMTGNDAGYADHAFVLWREQTLNTVDFLAGSGLLTEAGERFVAGMRSALADRPGAPLNPLAGILARDTIDDHVLTWRLRNLRPDPALLDRLADAWPAGTPEPLVDRPALTAAPPGAHGARAELRNLLLRDPSGFAALRQEGPDAAQVRGEPAEAVAGYRARLRTGPADPDAWAGLAVAARRLGVPGAGALLVVPEVVAGVHRRIAERTGVLPDPLEVAAWLAPAAARAPHDRTAGFALPDIAVHSGIGSMSHSSRRPSAASAASG</sequence>
<proteinExistence type="predicted"/>
<dbReference type="RefSeq" id="WP_182705866.1">
    <property type="nucleotide sequence ID" value="NZ_JACJII010000001.1"/>
</dbReference>
<name>A0A7W3MYU5_9ACTN</name>